<reference evidence="2" key="1">
    <citation type="journal article" date="2022" name="Mol. Ecol. Resour.">
        <title>The genomes of chicory, endive, great burdock and yacon provide insights into Asteraceae palaeo-polyploidization history and plant inulin production.</title>
        <authorList>
            <person name="Fan W."/>
            <person name="Wang S."/>
            <person name="Wang H."/>
            <person name="Wang A."/>
            <person name="Jiang F."/>
            <person name="Liu H."/>
            <person name="Zhao H."/>
            <person name="Xu D."/>
            <person name="Zhang Y."/>
        </authorList>
    </citation>
    <scope>NUCLEOTIDE SEQUENCE [LARGE SCALE GENOMIC DNA]</scope>
    <source>
        <strain evidence="2">cv. Niubang</strain>
    </source>
</reference>
<name>A0ACB9DLD4_ARCLA</name>
<sequence>MKNCQYLLRVFKPCITKKTVNHSNFICIHVSGKPPFLSSLSSTHNTIYIHPVFLFLYVVVVGSLSSSVFVAHINWCSYSKTPQISFLQN</sequence>
<accession>A0ACB9DLD4</accession>
<keyword evidence="2" id="KW-1185">Reference proteome</keyword>
<dbReference type="Proteomes" id="UP001055879">
    <property type="component" value="Linkage Group LG03"/>
</dbReference>
<reference evidence="1 2" key="2">
    <citation type="journal article" date="2022" name="Mol. Ecol. Resour.">
        <title>The genomes of chicory, endive, great burdock and yacon provide insights into Asteraceae paleo-polyploidization history and plant inulin production.</title>
        <authorList>
            <person name="Fan W."/>
            <person name="Wang S."/>
            <person name="Wang H."/>
            <person name="Wang A."/>
            <person name="Jiang F."/>
            <person name="Liu H."/>
            <person name="Zhao H."/>
            <person name="Xu D."/>
            <person name="Zhang Y."/>
        </authorList>
    </citation>
    <scope>NUCLEOTIDE SEQUENCE [LARGE SCALE GENOMIC DNA]</scope>
    <source>
        <strain evidence="2">cv. Niubang</strain>
    </source>
</reference>
<gene>
    <name evidence="1" type="ORF">L6452_09759</name>
</gene>
<evidence type="ECO:0000313" key="2">
    <source>
        <dbReference type="Proteomes" id="UP001055879"/>
    </source>
</evidence>
<protein>
    <submittedName>
        <fullName evidence="1">Uncharacterized protein</fullName>
    </submittedName>
</protein>
<dbReference type="EMBL" id="CM042049">
    <property type="protein sequence ID" value="KAI3747305.1"/>
    <property type="molecule type" value="Genomic_DNA"/>
</dbReference>
<evidence type="ECO:0000313" key="1">
    <source>
        <dbReference type="EMBL" id="KAI3747305.1"/>
    </source>
</evidence>
<organism evidence="1 2">
    <name type="scientific">Arctium lappa</name>
    <name type="common">Greater burdock</name>
    <name type="synonym">Lappa major</name>
    <dbReference type="NCBI Taxonomy" id="4217"/>
    <lineage>
        <taxon>Eukaryota</taxon>
        <taxon>Viridiplantae</taxon>
        <taxon>Streptophyta</taxon>
        <taxon>Embryophyta</taxon>
        <taxon>Tracheophyta</taxon>
        <taxon>Spermatophyta</taxon>
        <taxon>Magnoliopsida</taxon>
        <taxon>eudicotyledons</taxon>
        <taxon>Gunneridae</taxon>
        <taxon>Pentapetalae</taxon>
        <taxon>asterids</taxon>
        <taxon>campanulids</taxon>
        <taxon>Asterales</taxon>
        <taxon>Asteraceae</taxon>
        <taxon>Carduoideae</taxon>
        <taxon>Cardueae</taxon>
        <taxon>Arctiinae</taxon>
        <taxon>Arctium</taxon>
    </lineage>
</organism>
<comment type="caution">
    <text evidence="1">The sequence shown here is derived from an EMBL/GenBank/DDBJ whole genome shotgun (WGS) entry which is preliminary data.</text>
</comment>
<proteinExistence type="predicted"/>